<organism evidence="2">
    <name type="scientific">Drosophila persimilis</name>
    <name type="common">Fruit fly</name>
    <dbReference type="NCBI Taxonomy" id="7234"/>
    <lineage>
        <taxon>Eukaryota</taxon>
        <taxon>Metazoa</taxon>
        <taxon>Ecdysozoa</taxon>
        <taxon>Arthropoda</taxon>
        <taxon>Hexapoda</taxon>
        <taxon>Insecta</taxon>
        <taxon>Pterygota</taxon>
        <taxon>Neoptera</taxon>
        <taxon>Endopterygota</taxon>
        <taxon>Diptera</taxon>
        <taxon>Brachycera</taxon>
        <taxon>Muscomorpha</taxon>
        <taxon>Ephydroidea</taxon>
        <taxon>Drosophilidae</taxon>
        <taxon>Drosophila</taxon>
        <taxon>Sophophora</taxon>
    </lineage>
</organism>
<reference evidence="1 2" key="1">
    <citation type="journal article" date="2007" name="Nature">
        <title>Evolution of genes and genomes on the Drosophila phylogeny.</title>
        <authorList>
            <consortium name="Drosophila 12 Genomes Consortium"/>
            <person name="Clark A.G."/>
            <person name="Eisen M.B."/>
            <person name="Smith D.R."/>
            <person name="Bergman C.M."/>
            <person name="Oliver B."/>
            <person name="Markow T.A."/>
            <person name="Kaufman T.C."/>
            <person name="Kellis M."/>
            <person name="Gelbart W."/>
            <person name="Iyer V.N."/>
            <person name="Pollard D.A."/>
            <person name="Sackton T.B."/>
            <person name="Larracuente A.M."/>
            <person name="Singh N.D."/>
            <person name="Abad J.P."/>
            <person name="Abt D.N."/>
            <person name="Adryan B."/>
            <person name="Aguade M."/>
            <person name="Akashi H."/>
            <person name="Anderson W.W."/>
            <person name="Aquadro C.F."/>
            <person name="Ardell D.H."/>
            <person name="Arguello R."/>
            <person name="Artieri C.G."/>
            <person name="Barbash D.A."/>
            <person name="Barker D."/>
            <person name="Barsanti P."/>
            <person name="Batterham P."/>
            <person name="Batzoglou S."/>
            <person name="Begun D."/>
            <person name="Bhutkar A."/>
            <person name="Blanco E."/>
            <person name="Bosak S.A."/>
            <person name="Bradley R.K."/>
            <person name="Brand A.D."/>
            <person name="Brent M.R."/>
            <person name="Brooks A.N."/>
            <person name="Brown R.H."/>
            <person name="Butlin R.K."/>
            <person name="Caggese C."/>
            <person name="Calvi B.R."/>
            <person name="Bernardo de Carvalho A."/>
            <person name="Caspi A."/>
            <person name="Castrezana S."/>
            <person name="Celniker S.E."/>
            <person name="Chang J.L."/>
            <person name="Chapple C."/>
            <person name="Chatterji S."/>
            <person name="Chinwalla A."/>
            <person name="Civetta A."/>
            <person name="Clifton S.W."/>
            <person name="Comeron J.M."/>
            <person name="Costello J.C."/>
            <person name="Coyne J.A."/>
            <person name="Daub J."/>
            <person name="David R.G."/>
            <person name="Delcher A.L."/>
            <person name="Delehaunty K."/>
            <person name="Do C.B."/>
            <person name="Ebling H."/>
            <person name="Edwards K."/>
            <person name="Eickbush T."/>
            <person name="Evans J.D."/>
            <person name="Filipski A."/>
            <person name="Findeiss S."/>
            <person name="Freyhult E."/>
            <person name="Fulton L."/>
            <person name="Fulton R."/>
            <person name="Garcia A.C."/>
            <person name="Gardiner A."/>
            <person name="Garfield D.A."/>
            <person name="Garvin B.E."/>
            <person name="Gibson G."/>
            <person name="Gilbert D."/>
            <person name="Gnerre S."/>
            <person name="Godfrey J."/>
            <person name="Good R."/>
            <person name="Gotea V."/>
            <person name="Gravely B."/>
            <person name="Greenberg A.J."/>
            <person name="Griffiths-Jones S."/>
            <person name="Gross S."/>
            <person name="Guigo R."/>
            <person name="Gustafson E.A."/>
            <person name="Haerty W."/>
            <person name="Hahn M.W."/>
            <person name="Halligan D.L."/>
            <person name="Halpern A.L."/>
            <person name="Halter G.M."/>
            <person name="Han M.V."/>
            <person name="Heger A."/>
            <person name="Hillier L."/>
            <person name="Hinrichs A.S."/>
            <person name="Holmes I."/>
            <person name="Hoskins R.A."/>
            <person name="Hubisz M.J."/>
            <person name="Hultmark D."/>
            <person name="Huntley M.A."/>
            <person name="Jaffe D.B."/>
            <person name="Jagadeeshan S."/>
            <person name="Jeck W.R."/>
            <person name="Johnson J."/>
            <person name="Jones C.D."/>
            <person name="Jordan W.C."/>
            <person name="Karpen G.H."/>
            <person name="Kataoka E."/>
            <person name="Keightley P.D."/>
            <person name="Kheradpour P."/>
            <person name="Kirkness E.F."/>
            <person name="Koerich L.B."/>
            <person name="Kristiansen K."/>
            <person name="Kudrna D."/>
            <person name="Kulathinal R.J."/>
            <person name="Kumar S."/>
            <person name="Kwok R."/>
            <person name="Lander E."/>
            <person name="Langley C.H."/>
            <person name="Lapoint R."/>
            <person name="Lazzaro B.P."/>
            <person name="Lee S.J."/>
            <person name="Levesque L."/>
            <person name="Li R."/>
            <person name="Lin C.F."/>
            <person name="Lin M.F."/>
            <person name="Lindblad-Toh K."/>
            <person name="Llopart A."/>
            <person name="Long M."/>
            <person name="Low L."/>
            <person name="Lozovsky E."/>
            <person name="Lu J."/>
            <person name="Luo M."/>
            <person name="Machado C.A."/>
            <person name="Makalowski W."/>
            <person name="Marzo M."/>
            <person name="Matsuda M."/>
            <person name="Matzkin L."/>
            <person name="McAllister B."/>
            <person name="McBride C.S."/>
            <person name="McKernan B."/>
            <person name="McKernan K."/>
            <person name="Mendez-Lago M."/>
            <person name="Minx P."/>
            <person name="Mollenhauer M.U."/>
            <person name="Montooth K."/>
            <person name="Mount S.M."/>
            <person name="Mu X."/>
            <person name="Myers E."/>
            <person name="Negre B."/>
            <person name="Newfeld S."/>
            <person name="Nielsen R."/>
            <person name="Noor M.A."/>
            <person name="O'Grady P."/>
            <person name="Pachter L."/>
            <person name="Papaceit M."/>
            <person name="Parisi M.J."/>
            <person name="Parisi M."/>
            <person name="Parts L."/>
            <person name="Pedersen J.S."/>
            <person name="Pesole G."/>
            <person name="Phillippy A.M."/>
            <person name="Ponting C.P."/>
            <person name="Pop M."/>
            <person name="Porcelli D."/>
            <person name="Powell J.R."/>
            <person name="Prohaska S."/>
            <person name="Pruitt K."/>
            <person name="Puig M."/>
            <person name="Quesneville H."/>
            <person name="Ram K.R."/>
            <person name="Rand D."/>
            <person name="Rasmussen M.D."/>
            <person name="Reed L.K."/>
            <person name="Reenan R."/>
            <person name="Reily A."/>
            <person name="Remington K.A."/>
            <person name="Rieger T.T."/>
            <person name="Ritchie M.G."/>
            <person name="Robin C."/>
            <person name="Rogers Y.H."/>
            <person name="Rohde C."/>
            <person name="Rozas J."/>
            <person name="Rubenfield M.J."/>
            <person name="Ruiz A."/>
            <person name="Russo S."/>
            <person name="Salzberg S.L."/>
            <person name="Sanchez-Gracia A."/>
            <person name="Saranga D.J."/>
            <person name="Sato H."/>
            <person name="Schaeffer S.W."/>
            <person name="Schatz M.C."/>
            <person name="Schlenke T."/>
            <person name="Schwartz R."/>
            <person name="Segarra C."/>
            <person name="Singh R.S."/>
            <person name="Sirot L."/>
            <person name="Sirota M."/>
            <person name="Sisneros N.B."/>
            <person name="Smith C.D."/>
            <person name="Smith T.F."/>
            <person name="Spieth J."/>
            <person name="Stage D.E."/>
            <person name="Stark A."/>
            <person name="Stephan W."/>
            <person name="Strausberg R.L."/>
            <person name="Strempel S."/>
            <person name="Sturgill D."/>
            <person name="Sutton G."/>
            <person name="Sutton G.G."/>
            <person name="Tao W."/>
            <person name="Teichmann S."/>
            <person name="Tobari Y.N."/>
            <person name="Tomimura Y."/>
            <person name="Tsolas J.M."/>
            <person name="Valente V.L."/>
            <person name="Venter E."/>
            <person name="Venter J.C."/>
            <person name="Vicario S."/>
            <person name="Vieira F.G."/>
            <person name="Vilella A.J."/>
            <person name="Villasante A."/>
            <person name="Walenz B."/>
            <person name="Wang J."/>
            <person name="Wasserman M."/>
            <person name="Watts T."/>
            <person name="Wilson D."/>
            <person name="Wilson R.K."/>
            <person name="Wing R.A."/>
            <person name="Wolfner M.F."/>
            <person name="Wong A."/>
            <person name="Wong G.K."/>
            <person name="Wu C.I."/>
            <person name="Wu G."/>
            <person name="Yamamoto D."/>
            <person name="Yang H.P."/>
            <person name="Yang S.P."/>
            <person name="Yorke J.A."/>
            <person name="Yoshida K."/>
            <person name="Zdobnov E."/>
            <person name="Zhang P."/>
            <person name="Zhang Y."/>
            <person name="Zimin A.V."/>
            <person name="Baldwin J."/>
            <person name="Abdouelleil A."/>
            <person name="Abdulkadir J."/>
            <person name="Abebe A."/>
            <person name="Abera B."/>
            <person name="Abreu J."/>
            <person name="Acer S.C."/>
            <person name="Aftuck L."/>
            <person name="Alexander A."/>
            <person name="An P."/>
            <person name="Anderson E."/>
            <person name="Anderson S."/>
            <person name="Arachi H."/>
            <person name="Azer M."/>
            <person name="Bachantsang P."/>
            <person name="Barry A."/>
            <person name="Bayul T."/>
            <person name="Berlin A."/>
            <person name="Bessette D."/>
            <person name="Bloom T."/>
            <person name="Blye J."/>
            <person name="Boguslavskiy L."/>
            <person name="Bonnet C."/>
            <person name="Boukhgalter B."/>
            <person name="Bourzgui I."/>
            <person name="Brown A."/>
            <person name="Cahill P."/>
            <person name="Channer S."/>
            <person name="Cheshatsang Y."/>
            <person name="Chuda L."/>
            <person name="Citroen M."/>
            <person name="Collymore A."/>
            <person name="Cooke P."/>
            <person name="Costello M."/>
            <person name="D'Aco K."/>
            <person name="Daza R."/>
            <person name="De Haan G."/>
            <person name="DeGray S."/>
            <person name="DeMaso C."/>
            <person name="Dhargay N."/>
            <person name="Dooley K."/>
            <person name="Dooley E."/>
            <person name="Doricent M."/>
            <person name="Dorje P."/>
            <person name="Dorjee K."/>
            <person name="Dupes A."/>
            <person name="Elong R."/>
            <person name="Falk J."/>
            <person name="Farina A."/>
            <person name="Faro S."/>
            <person name="Ferguson D."/>
            <person name="Fisher S."/>
            <person name="Foley C.D."/>
            <person name="Franke A."/>
            <person name="Friedrich D."/>
            <person name="Gadbois L."/>
            <person name="Gearin G."/>
            <person name="Gearin C.R."/>
            <person name="Giannoukos G."/>
            <person name="Goode T."/>
            <person name="Graham J."/>
            <person name="Grandbois E."/>
            <person name="Grewal S."/>
            <person name="Gyaltsen K."/>
            <person name="Hafez N."/>
            <person name="Hagos B."/>
            <person name="Hall J."/>
            <person name="Henson C."/>
            <person name="Hollinger A."/>
            <person name="Honan T."/>
            <person name="Huard M.D."/>
            <person name="Hughes L."/>
            <person name="Hurhula B."/>
            <person name="Husby M.E."/>
            <person name="Kamat A."/>
            <person name="Kanga B."/>
            <person name="Kashin S."/>
            <person name="Khazanovich D."/>
            <person name="Kisner P."/>
            <person name="Lance K."/>
            <person name="Lara M."/>
            <person name="Lee W."/>
            <person name="Lennon N."/>
            <person name="Letendre F."/>
            <person name="LeVine R."/>
            <person name="Lipovsky A."/>
            <person name="Liu X."/>
            <person name="Liu J."/>
            <person name="Liu S."/>
            <person name="Lokyitsang T."/>
            <person name="Lokyitsang Y."/>
            <person name="Lubonja R."/>
            <person name="Lui A."/>
            <person name="MacDonald P."/>
            <person name="Magnisalis V."/>
            <person name="Maru K."/>
            <person name="Matthews C."/>
            <person name="McCusker W."/>
            <person name="McDonough S."/>
            <person name="Mehta T."/>
            <person name="Meldrim J."/>
            <person name="Meneus L."/>
            <person name="Mihai O."/>
            <person name="Mihalev A."/>
            <person name="Mihova T."/>
            <person name="Mittelman R."/>
            <person name="Mlenga V."/>
            <person name="Montmayeur A."/>
            <person name="Mulrain L."/>
            <person name="Navidi A."/>
            <person name="Naylor J."/>
            <person name="Negash T."/>
            <person name="Nguyen T."/>
            <person name="Nguyen N."/>
            <person name="Nicol R."/>
            <person name="Norbu C."/>
            <person name="Norbu N."/>
            <person name="Novod N."/>
            <person name="O'Neill B."/>
            <person name="Osman S."/>
            <person name="Markiewicz E."/>
            <person name="Oyono O.L."/>
            <person name="Patti C."/>
            <person name="Phunkhang P."/>
            <person name="Pierre F."/>
            <person name="Priest M."/>
            <person name="Raghuraman S."/>
            <person name="Rege F."/>
            <person name="Reyes R."/>
            <person name="Rise C."/>
            <person name="Rogov P."/>
            <person name="Ross K."/>
            <person name="Ryan E."/>
            <person name="Settipalli S."/>
            <person name="Shea T."/>
            <person name="Sherpa N."/>
            <person name="Shi L."/>
            <person name="Shih D."/>
            <person name="Sparrow T."/>
            <person name="Spaulding J."/>
            <person name="Stalker J."/>
            <person name="Stange-Thomann N."/>
            <person name="Stavropoulos S."/>
            <person name="Stone C."/>
            <person name="Strader C."/>
            <person name="Tesfaye S."/>
            <person name="Thomson T."/>
            <person name="Thoulutsang Y."/>
            <person name="Thoulutsang D."/>
            <person name="Topham K."/>
            <person name="Topping I."/>
            <person name="Tsamla T."/>
            <person name="Vassiliev H."/>
            <person name="Vo A."/>
            <person name="Wangchuk T."/>
            <person name="Wangdi T."/>
            <person name="Weiand M."/>
            <person name="Wilkinson J."/>
            <person name="Wilson A."/>
            <person name="Yadav S."/>
            <person name="Young G."/>
            <person name="Yu Q."/>
            <person name="Zembek L."/>
            <person name="Zhong D."/>
            <person name="Zimmer A."/>
            <person name="Zwirko Z."/>
            <person name="Jaffe D.B."/>
            <person name="Alvarez P."/>
            <person name="Brockman W."/>
            <person name="Butler J."/>
            <person name="Chin C."/>
            <person name="Gnerre S."/>
            <person name="Grabherr M."/>
            <person name="Kleber M."/>
            <person name="Mauceli E."/>
            <person name="MacCallum I."/>
        </authorList>
    </citation>
    <scope>NUCLEOTIDE SEQUENCE [LARGE SCALE GENOMIC DNA]</scope>
    <source>
        <strain evidence="2">MSH-3 / Tucson 14011-0111.49</strain>
    </source>
</reference>
<evidence type="ECO:0000313" key="2">
    <source>
        <dbReference type="Proteomes" id="UP000008744"/>
    </source>
</evidence>
<evidence type="ECO:0000313" key="1">
    <source>
        <dbReference type="EMBL" id="EDW33076.1"/>
    </source>
</evidence>
<keyword evidence="2" id="KW-1185">Reference proteome</keyword>
<name>B4H5M4_DROPE</name>
<dbReference type="Proteomes" id="UP000008744">
    <property type="component" value="Unassembled WGS sequence"/>
</dbReference>
<dbReference type="AlphaFoldDB" id="B4H5M4"/>
<dbReference type="HOGENOM" id="CLU_2690439_0_0_1"/>
<protein>
    <submittedName>
        <fullName evidence="1">GL16183</fullName>
    </submittedName>
</protein>
<gene>
    <name evidence="1" type="primary">Dper\GL16183</name>
    <name evidence="1" type="ORF">Dper_GL16183</name>
</gene>
<accession>B4H5M4</accession>
<dbReference type="EMBL" id="CH479211">
    <property type="protein sequence ID" value="EDW33076.1"/>
    <property type="molecule type" value="Genomic_DNA"/>
</dbReference>
<sequence>MDAPKQRRIGYSFNFFVDHRSSQFGTKHDSKLVGEFPFDQDPISKKVSPPLIVRSGDGDLTQAWDRFGLDSHLH</sequence>
<proteinExistence type="predicted"/>